<dbReference type="Proteomes" id="UP000612899">
    <property type="component" value="Unassembled WGS sequence"/>
</dbReference>
<keyword evidence="8" id="KW-1185">Reference proteome</keyword>
<dbReference type="RefSeq" id="WP_203907212.1">
    <property type="nucleotide sequence ID" value="NZ_BONY01000006.1"/>
</dbReference>
<evidence type="ECO:0000256" key="4">
    <source>
        <dbReference type="ARBA" id="ARBA00023163"/>
    </source>
</evidence>
<evidence type="ECO:0000256" key="2">
    <source>
        <dbReference type="ARBA" id="ARBA00023015"/>
    </source>
</evidence>
<dbReference type="EMBL" id="BONY01000006">
    <property type="protein sequence ID" value="GIH03306.1"/>
    <property type="molecule type" value="Genomic_DNA"/>
</dbReference>
<evidence type="ECO:0000256" key="1">
    <source>
        <dbReference type="ARBA" id="ARBA00022491"/>
    </source>
</evidence>
<evidence type="ECO:0000256" key="5">
    <source>
        <dbReference type="PROSITE-ProRule" id="PRU00335"/>
    </source>
</evidence>
<gene>
    <name evidence="7" type="ORF">Rhe02_13730</name>
</gene>
<dbReference type="Pfam" id="PF00440">
    <property type="entry name" value="TetR_N"/>
    <property type="match status" value="1"/>
</dbReference>
<feature type="DNA-binding region" description="H-T-H motif" evidence="5">
    <location>
        <begin position="30"/>
        <end position="49"/>
    </location>
</feature>
<dbReference type="SUPFAM" id="SSF46689">
    <property type="entry name" value="Homeodomain-like"/>
    <property type="match status" value="1"/>
</dbReference>
<reference evidence="7" key="1">
    <citation type="submission" date="2021-01" db="EMBL/GenBank/DDBJ databases">
        <title>Whole genome shotgun sequence of Rhizocola hellebori NBRC 109834.</title>
        <authorList>
            <person name="Komaki H."/>
            <person name="Tamura T."/>
        </authorList>
    </citation>
    <scope>NUCLEOTIDE SEQUENCE</scope>
    <source>
        <strain evidence="7">NBRC 109834</strain>
    </source>
</reference>
<keyword evidence="2" id="KW-0805">Transcription regulation</keyword>
<dbReference type="InterPro" id="IPR009057">
    <property type="entry name" value="Homeodomain-like_sf"/>
</dbReference>
<dbReference type="InterPro" id="IPR036271">
    <property type="entry name" value="Tet_transcr_reg_TetR-rel_C_sf"/>
</dbReference>
<dbReference type="GO" id="GO:0000976">
    <property type="term" value="F:transcription cis-regulatory region binding"/>
    <property type="evidence" value="ECO:0007669"/>
    <property type="project" value="TreeGrafter"/>
</dbReference>
<dbReference type="InterPro" id="IPR039538">
    <property type="entry name" value="BetI_C"/>
</dbReference>
<accession>A0A8J3Q4M9</accession>
<evidence type="ECO:0000313" key="7">
    <source>
        <dbReference type="EMBL" id="GIH03306.1"/>
    </source>
</evidence>
<organism evidence="7 8">
    <name type="scientific">Rhizocola hellebori</name>
    <dbReference type="NCBI Taxonomy" id="1392758"/>
    <lineage>
        <taxon>Bacteria</taxon>
        <taxon>Bacillati</taxon>
        <taxon>Actinomycetota</taxon>
        <taxon>Actinomycetes</taxon>
        <taxon>Micromonosporales</taxon>
        <taxon>Micromonosporaceae</taxon>
        <taxon>Rhizocola</taxon>
    </lineage>
</organism>
<dbReference type="PANTHER" id="PTHR30055:SF234">
    <property type="entry name" value="HTH-TYPE TRANSCRIPTIONAL REGULATOR BETI"/>
    <property type="match status" value="1"/>
</dbReference>
<feature type="domain" description="HTH tetR-type" evidence="6">
    <location>
        <begin position="7"/>
        <end position="67"/>
    </location>
</feature>
<protein>
    <recommendedName>
        <fullName evidence="6">HTH tetR-type domain-containing protein</fullName>
    </recommendedName>
</protein>
<dbReference type="PROSITE" id="PS50977">
    <property type="entry name" value="HTH_TETR_2"/>
    <property type="match status" value="1"/>
</dbReference>
<keyword evidence="1" id="KW-0678">Repressor</keyword>
<dbReference type="InterPro" id="IPR050109">
    <property type="entry name" value="HTH-type_TetR-like_transc_reg"/>
</dbReference>
<name>A0A8J3Q4M9_9ACTN</name>
<dbReference type="Pfam" id="PF13977">
    <property type="entry name" value="TetR_C_6"/>
    <property type="match status" value="1"/>
</dbReference>
<evidence type="ECO:0000259" key="6">
    <source>
        <dbReference type="PROSITE" id="PS50977"/>
    </source>
</evidence>
<dbReference type="PANTHER" id="PTHR30055">
    <property type="entry name" value="HTH-TYPE TRANSCRIPTIONAL REGULATOR RUTR"/>
    <property type="match status" value="1"/>
</dbReference>
<sequence>MVRMAAAQRRASLVQAALRVIARDGVAAATTRAIVAEADMPLASFHYAFRSRDELIAELIRFVVENEALAAAEALSIAGDLRTTIRHGLKAFLDVVASDPLREQAMLELTQYALRTPELSGSARLQYESYYRAAAGILEAVAQQFDLTWKKPIPQMARILITLTDGLTLGWLVDRDMAAAEGVIDFAAEALASLAQEGPL</sequence>
<evidence type="ECO:0000313" key="8">
    <source>
        <dbReference type="Proteomes" id="UP000612899"/>
    </source>
</evidence>
<evidence type="ECO:0000256" key="3">
    <source>
        <dbReference type="ARBA" id="ARBA00023125"/>
    </source>
</evidence>
<dbReference type="InterPro" id="IPR001647">
    <property type="entry name" value="HTH_TetR"/>
</dbReference>
<comment type="caution">
    <text evidence="7">The sequence shown here is derived from an EMBL/GenBank/DDBJ whole genome shotgun (WGS) entry which is preliminary data.</text>
</comment>
<dbReference type="Gene3D" id="1.10.357.10">
    <property type="entry name" value="Tetracycline Repressor, domain 2"/>
    <property type="match status" value="1"/>
</dbReference>
<keyword evidence="4" id="KW-0804">Transcription</keyword>
<dbReference type="SUPFAM" id="SSF48498">
    <property type="entry name" value="Tetracyclin repressor-like, C-terminal domain"/>
    <property type="match status" value="1"/>
</dbReference>
<keyword evidence="3 5" id="KW-0238">DNA-binding</keyword>
<dbReference type="GO" id="GO:0003700">
    <property type="term" value="F:DNA-binding transcription factor activity"/>
    <property type="evidence" value="ECO:0007669"/>
    <property type="project" value="TreeGrafter"/>
</dbReference>
<dbReference type="AlphaFoldDB" id="A0A8J3Q4M9"/>
<proteinExistence type="predicted"/>